<sequence length="309" mass="34930">MSKRIKQFLAGLVILVVLVLGYFTIMPPKVANQPLNVAGGITSETQTMGSMVADMIEHYTHQPVHVTNNLATVTINHQAMLNGDTQVSAVRYTGEDLTTTLGLPAEQNPDRAYQTVKKEFARRYHQTWLPRYGFANKYVFLVRKDTAKKYHLKTISDMQHLADKLSLGVDTAWVTRKGDGYEGFKQAYGYRFKDIHPMQIGLVYSAVAAKKMDVVLGYTTDGRIGSYDLVMLKDDRHFFPAYDAAPVVNNATLKMTPGLEQAIERLRGTISTHQMQKLNYEVDNNLKEPSVVAKEFLEEHNYFEDQGEQ</sequence>
<dbReference type="GO" id="GO:0022857">
    <property type="term" value="F:transmembrane transporter activity"/>
    <property type="evidence" value="ECO:0007669"/>
    <property type="project" value="InterPro"/>
</dbReference>
<evidence type="ECO:0000313" key="2">
    <source>
        <dbReference type="EMBL" id="KRN32256.1"/>
    </source>
</evidence>
<dbReference type="EMBL" id="JQAX01000002">
    <property type="protein sequence ID" value="KRN32256.1"/>
    <property type="molecule type" value="Genomic_DNA"/>
</dbReference>
<dbReference type="RefSeq" id="WP_022791595.1">
    <property type="nucleotide sequence ID" value="NZ_ATUU01000002.1"/>
</dbReference>
<dbReference type="InParanoid" id="A0A0R2FVJ5"/>
<organism evidence="2 3">
    <name type="scientific">Weissella halotolerans DSM 20190</name>
    <dbReference type="NCBI Taxonomy" id="1123500"/>
    <lineage>
        <taxon>Bacteria</taxon>
        <taxon>Bacillati</taxon>
        <taxon>Bacillota</taxon>
        <taxon>Bacilli</taxon>
        <taxon>Lactobacillales</taxon>
        <taxon>Lactobacillaceae</taxon>
        <taxon>Weissella</taxon>
    </lineage>
</organism>
<dbReference type="FunCoup" id="A0A0R2FVJ5">
    <property type="interactions" value="63"/>
</dbReference>
<dbReference type="CDD" id="cd13608">
    <property type="entry name" value="PBP2_OpuCC_like"/>
    <property type="match status" value="1"/>
</dbReference>
<feature type="domain" description="ABC-type glycine betaine transport system substrate-binding" evidence="1">
    <location>
        <begin position="34"/>
        <end position="299"/>
    </location>
</feature>
<gene>
    <name evidence="2" type="ORF">IV68_GL000607</name>
</gene>
<dbReference type="AlphaFoldDB" id="A0A0R2FVJ5"/>
<evidence type="ECO:0000313" key="3">
    <source>
        <dbReference type="Proteomes" id="UP000051296"/>
    </source>
</evidence>
<accession>A0A0R2FVJ5</accession>
<dbReference type="Proteomes" id="UP000051296">
    <property type="component" value="Unassembled WGS sequence"/>
</dbReference>
<reference evidence="2 3" key="1">
    <citation type="journal article" date="2015" name="Genome Announc.">
        <title>Expanding the biotechnology potential of lactobacilli through comparative genomics of 213 strains and associated genera.</title>
        <authorList>
            <person name="Sun Z."/>
            <person name="Harris H.M."/>
            <person name="McCann A."/>
            <person name="Guo C."/>
            <person name="Argimon S."/>
            <person name="Zhang W."/>
            <person name="Yang X."/>
            <person name="Jeffery I.B."/>
            <person name="Cooney J.C."/>
            <person name="Kagawa T.F."/>
            <person name="Liu W."/>
            <person name="Song Y."/>
            <person name="Salvetti E."/>
            <person name="Wrobel A."/>
            <person name="Rasinkangas P."/>
            <person name="Parkhill J."/>
            <person name="Rea M.C."/>
            <person name="O'Sullivan O."/>
            <person name="Ritari J."/>
            <person name="Douillard F.P."/>
            <person name="Paul Ross R."/>
            <person name="Yang R."/>
            <person name="Briner A.E."/>
            <person name="Felis G.E."/>
            <person name="de Vos W.M."/>
            <person name="Barrangou R."/>
            <person name="Klaenhammer T.R."/>
            <person name="Caufield P.W."/>
            <person name="Cui Y."/>
            <person name="Zhang H."/>
            <person name="O'Toole P.W."/>
        </authorList>
    </citation>
    <scope>NUCLEOTIDE SEQUENCE [LARGE SCALE GENOMIC DNA]</scope>
    <source>
        <strain evidence="2 3">DSM 20190</strain>
    </source>
</reference>
<comment type="caution">
    <text evidence="2">The sequence shown here is derived from an EMBL/GenBank/DDBJ whole genome shotgun (WGS) entry which is preliminary data.</text>
</comment>
<evidence type="ECO:0000259" key="1">
    <source>
        <dbReference type="Pfam" id="PF04069"/>
    </source>
</evidence>
<dbReference type="GO" id="GO:0043190">
    <property type="term" value="C:ATP-binding cassette (ABC) transporter complex"/>
    <property type="evidence" value="ECO:0007669"/>
    <property type="project" value="InterPro"/>
</dbReference>
<dbReference type="eggNOG" id="COG1732">
    <property type="taxonomic scope" value="Bacteria"/>
</dbReference>
<dbReference type="PATRIC" id="fig|1123500.6.peg.610"/>
<dbReference type="Pfam" id="PF04069">
    <property type="entry name" value="OpuAC"/>
    <property type="match status" value="1"/>
</dbReference>
<dbReference type="InterPro" id="IPR007210">
    <property type="entry name" value="ABC_Gly_betaine_transp_sub-bd"/>
</dbReference>
<dbReference type="OrthoDB" id="9801163at2"/>
<proteinExistence type="predicted"/>
<keyword evidence="3" id="KW-1185">Reference proteome</keyword>
<dbReference type="Gene3D" id="3.40.190.10">
    <property type="entry name" value="Periplasmic binding protein-like II"/>
    <property type="match status" value="1"/>
</dbReference>
<dbReference type="SUPFAM" id="SSF53850">
    <property type="entry name" value="Periplasmic binding protein-like II"/>
    <property type="match status" value="1"/>
</dbReference>
<dbReference type="Gene3D" id="3.40.190.120">
    <property type="entry name" value="Osmoprotection protein (prox), domain 2"/>
    <property type="match status" value="1"/>
</dbReference>
<name>A0A0R2FVJ5_9LACO</name>
<protein>
    <submittedName>
        <fullName evidence="2">Glycine betaine carnitine choline ABC transporter</fullName>
    </submittedName>
</protein>
<dbReference type="STRING" id="1123500.GCA_000420365_00827"/>